<dbReference type="SMART" id="SM00283">
    <property type="entry name" value="MA"/>
    <property type="match status" value="1"/>
</dbReference>
<evidence type="ECO:0000256" key="5">
    <source>
        <dbReference type="SAM" id="MobiDB-lite"/>
    </source>
</evidence>
<dbReference type="Pfam" id="PF00672">
    <property type="entry name" value="HAMP"/>
    <property type="match status" value="1"/>
</dbReference>
<dbReference type="Gene3D" id="1.10.287.950">
    <property type="entry name" value="Methyl-accepting chemotaxis protein"/>
    <property type="match status" value="1"/>
</dbReference>
<dbReference type="OrthoDB" id="8482111at2"/>
<dbReference type="InterPro" id="IPR051310">
    <property type="entry name" value="MCP_chemotaxis"/>
</dbReference>
<feature type="compositionally biased region" description="Basic and acidic residues" evidence="5">
    <location>
        <begin position="308"/>
        <end position="325"/>
    </location>
</feature>
<dbReference type="GO" id="GO:0007165">
    <property type="term" value="P:signal transduction"/>
    <property type="evidence" value="ECO:0007669"/>
    <property type="project" value="UniProtKB-KW"/>
</dbReference>
<evidence type="ECO:0000313" key="9">
    <source>
        <dbReference type="EMBL" id="TNY31686.1"/>
    </source>
</evidence>
<dbReference type="CDD" id="cd06225">
    <property type="entry name" value="HAMP"/>
    <property type="match status" value="1"/>
</dbReference>
<evidence type="ECO:0000259" key="8">
    <source>
        <dbReference type="PROSITE" id="PS50885"/>
    </source>
</evidence>
<dbReference type="EMBL" id="VFFF01000002">
    <property type="protein sequence ID" value="TNY31686.1"/>
    <property type="molecule type" value="Genomic_DNA"/>
</dbReference>
<evidence type="ECO:0000256" key="4">
    <source>
        <dbReference type="PROSITE-ProRule" id="PRU00284"/>
    </source>
</evidence>
<dbReference type="CDD" id="cd11386">
    <property type="entry name" value="MCP_signal"/>
    <property type="match status" value="1"/>
</dbReference>
<dbReference type="InterPro" id="IPR004089">
    <property type="entry name" value="MCPsignal_dom"/>
</dbReference>
<dbReference type="InterPro" id="IPR004090">
    <property type="entry name" value="Chemotax_Me-accpt_rcpt"/>
</dbReference>
<evidence type="ECO:0000256" key="6">
    <source>
        <dbReference type="SAM" id="Phobius"/>
    </source>
</evidence>
<keyword evidence="2" id="KW-0145">Chemotaxis</keyword>
<comment type="subcellular location">
    <subcellularLocation>
        <location evidence="1">Membrane</location>
    </subcellularLocation>
</comment>
<feature type="transmembrane region" description="Helical" evidence="6">
    <location>
        <begin position="159"/>
        <end position="184"/>
    </location>
</feature>
<dbReference type="Pfam" id="PF00015">
    <property type="entry name" value="MCPsignal"/>
    <property type="match status" value="1"/>
</dbReference>
<dbReference type="PRINTS" id="PR00260">
    <property type="entry name" value="CHEMTRNSDUCR"/>
</dbReference>
<accession>A0A5C5GAE2</accession>
<evidence type="ECO:0000256" key="1">
    <source>
        <dbReference type="ARBA" id="ARBA00004370"/>
    </source>
</evidence>
<comment type="caution">
    <text evidence="9">The sequence shown here is derived from an EMBL/GenBank/DDBJ whole genome shotgun (WGS) entry which is preliminary data.</text>
</comment>
<protein>
    <submittedName>
        <fullName evidence="9">HAMP domain-containing protein</fullName>
    </submittedName>
</protein>
<name>A0A5C5GAE2_9RHOB</name>
<feature type="region of interest" description="Disordered" evidence="5">
    <location>
        <begin position="307"/>
        <end position="326"/>
    </location>
</feature>
<dbReference type="SUPFAM" id="SSF158472">
    <property type="entry name" value="HAMP domain-like"/>
    <property type="match status" value="1"/>
</dbReference>
<gene>
    <name evidence="9" type="ORF">FHY64_14820</name>
</gene>
<dbReference type="PANTHER" id="PTHR43531:SF11">
    <property type="entry name" value="METHYL-ACCEPTING CHEMOTAXIS PROTEIN 3"/>
    <property type="match status" value="1"/>
</dbReference>
<reference evidence="9 10" key="1">
    <citation type="submission" date="2019-06" db="EMBL/GenBank/DDBJ databases">
        <title>Genome of new Rhodobacteraceae sp. SM1903.</title>
        <authorList>
            <person name="Ren X."/>
        </authorList>
    </citation>
    <scope>NUCLEOTIDE SEQUENCE [LARGE SCALE GENOMIC DNA]</scope>
    <source>
        <strain evidence="9 10">SM1903</strain>
    </source>
</reference>
<keyword evidence="6" id="KW-1133">Transmembrane helix</keyword>
<dbReference type="InterPro" id="IPR003660">
    <property type="entry name" value="HAMP_dom"/>
</dbReference>
<dbReference type="PROSITE" id="PS50111">
    <property type="entry name" value="CHEMOTAXIS_TRANSDUC_2"/>
    <property type="match status" value="1"/>
</dbReference>
<sequence>MKCVALTTATTFVVVLIVSILGARQASEVAERGLRSLAVETARALADASAGAIQFGRQEQVVEQLDLYAERFGEHLTYVAAFNSRGEALGENGRLSPERQGALADLLLETGQDGLVHGSSGGLMIVVPATFGAEGGLVGTIAAVWSPEAMLSEITKGRILNYGIAFGVFVVLLALNGVLLRLVVSKPLVQLAARTGSVAEGDYASEVPLTALKDEIGGIARSLETLRHRLIEGRESRQMQEQDQKRQEEVVATLRGALRALAEGDLTHRLSEPFPGNYESLRQDFNAALERMGEVVADVGRGAGSIRDGAEEISRSSDDLSRRTETQAATLEQTAAALDQLTTSVNSAAQGAREVETIVISARSHAEQSGEVVQSAVSAMTEIEKSSEQISKIIGVIDDIAFQTNLLALNAGVEAARAGNAGKGFAVVASEVRALAQRSSEAAKEIKSLISGSSQQVEDGVTLVGKAGEALESIVERVSHISDLVTEITRGTVEQATGLGEINTGLTNLDQVTQKNAAMVEESTAAAHALSSDARSLTELVAQFRVDLSGEKHVPPPKAA</sequence>
<keyword evidence="6" id="KW-0472">Membrane</keyword>
<organism evidence="9 10">
    <name type="scientific">Pelagovum pacificum</name>
    <dbReference type="NCBI Taxonomy" id="2588711"/>
    <lineage>
        <taxon>Bacteria</taxon>
        <taxon>Pseudomonadati</taxon>
        <taxon>Pseudomonadota</taxon>
        <taxon>Alphaproteobacteria</taxon>
        <taxon>Rhodobacterales</taxon>
        <taxon>Paracoccaceae</taxon>
        <taxon>Pelagovum</taxon>
    </lineage>
</organism>
<evidence type="ECO:0000313" key="10">
    <source>
        <dbReference type="Proteomes" id="UP000314011"/>
    </source>
</evidence>
<dbReference type="FunFam" id="1.10.287.950:FF:000001">
    <property type="entry name" value="Methyl-accepting chemotaxis sensory transducer"/>
    <property type="match status" value="1"/>
</dbReference>
<feature type="domain" description="HAMP" evidence="8">
    <location>
        <begin position="245"/>
        <end position="297"/>
    </location>
</feature>
<feature type="domain" description="Methyl-accepting transducer" evidence="7">
    <location>
        <begin position="302"/>
        <end position="531"/>
    </location>
</feature>
<feature type="domain" description="HAMP" evidence="8">
    <location>
        <begin position="182"/>
        <end position="235"/>
    </location>
</feature>
<dbReference type="GO" id="GO:0006935">
    <property type="term" value="P:chemotaxis"/>
    <property type="evidence" value="ECO:0007669"/>
    <property type="project" value="UniProtKB-KW"/>
</dbReference>
<dbReference type="Gene3D" id="1.10.8.500">
    <property type="entry name" value="HAMP domain in histidine kinase"/>
    <property type="match status" value="1"/>
</dbReference>
<dbReference type="GO" id="GO:0016020">
    <property type="term" value="C:membrane"/>
    <property type="evidence" value="ECO:0007669"/>
    <property type="project" value="UniProtKB-SubCell"/>
</dbReference>
<evidence type="ECO:0000259" key="7">
    <source>
        <dbReference type="PROSITE" id="PS50111"/>
    </source>
</evidence>
<comment type="similarity">
    <text evidence="3">Belongs to the methyl-accepting chemotaxis (MCP) protein family.</text>
</comment>
<evidence type="ECO:0000256" key="2">
    <source>
        <dbReference type="ARBA" id="ARBA00022500"/>
    </source>
</evidence>
<dbReference type="SUPFAM" id="SSF58104">
    <property type="entry name" value="Methyl-accepting chemotaxis protein (MCP) signaling domain"/>
    <property type="match status" value="1"/>
</dbReference>
<dbReference type="Proteomes" id="UP000314011">
    <property type="component" value="Unassembled WGS sequence"/>
</dbReference>
<keyword evidence="4" id="KW-0807">Transducer</keyword>
<dbReference type="GO" id="GO:0004888">
    <property type="term" value="F:transmembrane signaling receptor activity"/>
    <property type="evidence" value="ECO:0007669"/>
    <property type="project" value="InterPro"/>
</dbReference>
<dbReference type="PROSITE" id="PS50885">
    <property type="entry name" value="HAMP"/>
    <property type="match status" value="2"/>
</dbReference>
<keyword evidence="10" id="KW-1185">Reference proteome</keyword>
<dbReference type="SMART" id="SM00304">
    <property type="entry name" value="HAMP"/>
    <property type="match status" value="2"/>
</dbReference>
<keyword evidence="6" id="KW-0812">Transmembrane</keyword>
<dbReference type="AlphaFoldDB" id="A0A5C5GAE2"/>
<evidence type="ECO:0000256" key="3">
    <source>
        <dbReference type="ARBA" id="ARBA00029447"/>
    </source>
</evidence>
<proteinExistence type="inferred from homology"/>
<dbReference type="PANTHER" id="PTHR43531">
    <property type="entry name" value="PROTEIN ICFG"/>
    <property type="match status" value="1"/>
</dbReference>